<evidence type="ECO:0000313" key="3">
    <source>
        <dbReference type="Proteomes" id="UP000297703"/>
    </source>
</evidence>
<sequence length="107" mass="11386">MPMLARTDGPSNLVTVQIVLVVLALASVPVLLLGTPVYLWCQHCCRGHPHLRLGPPGDAGERQLLLSSQEPGNSVNVMEADVERGGHGSEPEVRSLWHCGGCGEGRV</sequence>
<gene>
    <name evidence="2" type="ORF">DR999_PMT22733</name>
</gene>
<feature type="transmembrane region" description="Helical" evidence="1">
    <location>
        <begin position="12"/>
        <end position="40"/>
    </location>
</feature>
<proteinExistence type="predicted"/>
<keyword evidence="1" id="KW-0812">Transmembrane</keyword>
<name>A0A4D9DDR0_9SAUR</name>
<evidence type="ECO:0000313" key="2">
    <source>
        <dbReference type="EMBL" id="TFJ95636.1"/>
    </source>
</evidence>
<reference evidence="2 3" key="1">
    <citation type="submission" date="2019-04" db="EMBL/GenBank/DDBJ databases">
        <title>Draft genome of the big-headed turtle Platysternon megacephalum.</title>
        <authorList>
            <person name="Gong S."/>
        </authorList>
    </citation>
    <scope>NUCLEOTIDE SEQUENCE [LARGE SCALE GENOMIC DNA]</scope>
    <source>
        <strain evidence="2">DO16091913</strain>
        <tissue evidence="2">Muscle</tissue>
    </source>
</reference>
<evidence type="ECO:0000256" key="1">
    <source>
        <dbReference type="SAM" id="Phobius"/>
    </source>
</evidence>
<keyword evidence="2" id="KW-0723">Serine/threonine-protein kinase</keyword>
<accession>A0A4D9DDR0</accession>
<dbReference type="GO" id="GO:0004674">
    <property type="term" value="F:protein serine/threonine kinase activity"/>
    <property type="evidence" value="ECO:0007669"/>
    <property type="project" value="UniProtKB-KW"/>
</dbReference>
<keyword evidence="3" id="KW-1185">Reference proteome</keyword>
<dbReference type="Proteomes" id="UP000297703">
    <property type="component" value="Unassembled WGS sequence"/>
</dbReference>
<organism evidence="2 3">
    <name type="scientific">Platysternon megacephalum</name>
    <name type="common">big-headed turtle</name>
    <dbReference type="NCBI Taxonomy" id="55544"/>
    <lineage>
        <taxon>Eukaryota</taxon>
        <taxon>Metazoa</taxon>
        <taxon>Chordata</taxon>
        <taxon>Craniata</taxon>
        <taxon>Vertebrata</taxon>
        <taxon>Euteleostomi</taxon>
        <taxon>Archelosauria</taxon>
        <taxon>Testudinata</taxon>
        <taxon>Testudines</taxon>
        <taxon>Cryptodira</taxon>
        <taxon>Durocryptodira</taxon>
        <taxon>Testudinoidea</taxon>
        <taxon>Platysternidae</taxon>
        <taxon>Platysternon</taxon>
    </lineage>
</organism>
<dbReference type="OrthoDB" id="10264220at2759"/>
<keyword evidence="2" id="KW-0418">Kinase</keyword>
<keyword evidence="2" id="KW-0808">Transferase</keyword>
<keyword evidence="1" id="KW-0472">Membrane</keyword>
<protein>
    <submittedName>
        <fullName evidence="2">Putative serine/threonine protein kinase</fullName>
    </submittedName>
</protein>
<keyword evidence="1" id="KW-1133">Transmembrane helix</keyword>
<comment type="caution">
    <text evidence="2">The sequence shown here is derived from an EMBL/GenBank/DDBJ whole genome shotgun (WGS) entry which is preliminary data.</text>
</comment>
<dbReference type="EMBL" id="QXTE01003131">
    <property type="protein sequence ID" value="TFJ95636.1"/>
    <property type="molecule type" value="Genomic_DNA"/>
</dbReference>
<reference evidence="2 3" key="2">
    <citation type="submission" date="2019-04" db="EMBL/GenBank/DDBJ databases">
        <title>The genome sequence of big-headed turtle.</title>
        <authorList>
            <person name="Gong S."/>
        </authorList>
    </citation>
    <scope>NUCLEOTIDE SEQUENCE [LARGE SCALE GENOMIC DNA]</scope>
    <source>
        <strain evidence="2">DO16091913</strain>
        <tissue evidence="2">Muscle</tissue>
    </source>
</reference>
<dbReference type="STRING" id="55544.A0A4D9DDR0"/>
<dbReference type="AlphaFoldDB" id="A0A4D9DDR0"/>